<evidence type="ECO:0000256" key="1">
    <source>
        <dbReference type="SAM" id="SignalP"/>
    </source>
</evidence>
<reference evidence="2 3" key="1">
    <citation type="submission" date="2016-01" db="EMBL/GenBank/DDBJ databases">
        <title>The new phylogeny of the genus Mycobacterium.</title>
        <authorList>
            <person name="Tarcisio F."/>
            <person name="Conor M."/>
            <person name="Antonella G."/>
            <person name="Elisabetta G."/>
            <person name="Giulia F.S."/>
            <person name="Sara T."/>
            <person name="Anna F."/>
            <person name="Clotilde B."/>
            <person name="Roberto B."/>
            <person name="Veronica D.S."/>
            <person name="Fabio R."/>
            <person name="Monica P."/>
            <person name="Olivier J."/>
            <person name="Enrico T."/>
            <person name="Nicola S."/>
        </authorList>
    </citation>
    <scope>NUCLEOTIDE SEQUENCE [LARGE SCALE GENOMIC DNA]</scope>
    <source>
        <strain evidence="2 3">DSM 44803</strain>
    </source>
</reference>
<dbReference type="STRING" id="244292.ABW17_02485"/>
<feature type="chain" id="PRO_5039627903" evidence="1">
    <location>
        <begin position="21"/>
        <end position="106"/>
    </location>
</feature>
<comment type="caution">
    <text evidence="2">The sequence shown here is derived from an EMBL/GenBank/DDBJ whole genome shotgun (WGS) entry which is preliminary data.</text>
</comment>
<feature type="signal peptide" evidence="1">
    <location>
        <begin position="1"/>
        <end position="20"/>
    </location>
</feature>
<dbReference type="AlphaFoldDB" id="A0A0F5NIR3"/>
<evidence type="ECO:0000313" key="2">
    <source>
        <dbReference type="EMBL" id="ORW27106.1"/>
    </source>
</evidence>
<keyword evidence="1" id="KW-0732">Signal</keyword>
<evidence type="ECO:0000313" key="3">
    <source>
        <dbReference type="Proteomes" id="UP000193781"/>
    </source>
</evidence>
<accession>A0A0F5NIR3</accession>
<dbReference type="EMBL" id="LQPH01000081">
    <property type="protein sequence ID" value="ORW27106.1"/>
    <property type="molecule type" value="Genomic_DNA"/>
</dbReference>
<dbReference type="RefSeq" id="WP_046181751.1">
    <property type="nucleotide sequence ID" value="NZ_JACKSS010000099.1"/>
</dbReference>
<name>A0A0F5NIR3_9MYCO</name>
<dbReference type="Proteomes" id="UP000193781">
    <property type="component" value="Unassembled WGS sequence"/>
</dbReference>
<keyword evidence="3" id="KW-1185">Reference proteome</keyword>
<sequence length="106" mass="11557">MRWFIRGLTAVIAVAFVAMAVSVIATPGISSAQCDHTMSFNPATFECKPPPPPPAWYTPPPPYAPSFAGQDVPPPPPWPSWSPNAPIWSTRFQHWGVYVGGTWVPL</sequence>
<organism evidence="2 3">
    <name type="scientific">Mycobacterium nebraskense</name>
    <dbReference type="NCBI Taxonomy" id="244292"/>
    <lineage>
        <taxon>Bacteria</taxon>
        <taxon>Bacillati</taxon>
        <taxon>Actinomycetota</taxon>
        <taxon>Actinomycetes</taxon>
        <taxon>Mycobacteriales</taxon>
        <taxon>Mycobacteriaceae</taxon>
        <taxon>Mycobacterium</taxon>
    </lineage>
</organism>
<protein>
    <submittedName>
        <fullName evidence="2">Uncharacterized protein</fullName>
    </submittedName>
</protein>
<proteinExistence type="predicted"/>
<gene>
    <name evidence="2" type="ORF">AWC17_29590</name>
</gene>